<proteinExistence type="predicted"/>
<evidence type="ECO:0000313" key="1">
    <source>
        <dbReference type="EMBL" id="DAF47467.1"/>
    </source>
</evidence>
<dbReference type="EMBL" id="BK032555">
    <property type="protein sequence ID" value="DAF47467.1"/>
    <property type="molecule type" value="Genomic_DNA"/>
</dbReference>
<organism evidence="1">
    <name type="scientific">Phage sp. ctGns7</name>
    <dbReference type="NCBI Taxonomy" id="2828003"/>
    <lineage>
        <taxon>Viruses</taxon>
    </lineage>
</organism>
<reference evidence="1" key="1">
    <citation type="journal article" date="2021" name="Proc. Natl. Acad. Sci. U.S.A.">
        <title>A Catalog of Tens of Thousands of Viruses from Human Metagenomes Reveals Hidden Associations with Chronic Diseases.</title>
        <authorList>
            <person name="Tisza M.J."/>
            <person name="Buck C.B."/>
        </authorList>
    </citation>
    <scope>NUCLEOTIDE SEQUENCE</scope>
    <source>
        <strain evidence="1">CtGns7</strain>
    </source>
</reference>
<name>A0A8S5S9H4_9VIRU</name>
<sequence>MLMDKQIAQKILENIVEEYEMVSDMSITENLLDYLKDLMKVEHKLNKVIKGEAYDEDDNAQSIAKHTEIDNYLADAWDEFVSYKTYKEQYKRTRQDDDLQMAHDELGHFLNNVNDVYRELAKICQDDMEECSMVKAKVKEVYQMFH</sequence>
<protein>
    <submittedName>
        <fullName evidence="1">Uncharacterized protein</fullName>
    </submittedName>
</protein>
<accession>A0A8S5S9H4</accession>